<evidence type="ECO:0000313" key="2">
    <source>
        <dbReference type="EMBL" id="KAK7083399.1"/>
    </source>
</evidence>
<keyword evidence="1" id="KW-1133">Transmembrane helix</keyword>
<proteinExistence type="predicted"/>
<feature type="non-terminal residue" evidence="2">
    <location>
        <position position="1"/>
    </location>
</feature>
<gene>
    <name evidence="2" type="ORF">SK128_025173</name>
</gene>
<keyword evidence="1" id="KW-0812">Transmembrane</keyword>
<dbReference type="Proteomes" id="UP001381693">
    <property type="component" value="Unassembled WGS sequence"/>
</dbReference>
<feature type="transmembrane region" description="Helical" evidence="1">
    <location>
        <begin position="43"/>
        <end position="65"/>
    </location>
</feature>
<keyword evidence="1" id="KW-0472">Membrane</keyword>
<dbReference type="EMBL" id="JAXCGZ010003168">
    <property type="protein sequence ID" value="KAK7083399.1"/>
    <property type="molecule type" value="Genomic_DNA"/>
</dbReference>
<accession>A0AAN8XPP2</accession>
<reference evidence="2 3" key="1">
    <citation type="submission" date="2023-11" db="EMBL/GenBank/DDBJ databases">
        <title>Halocaridina rubra genome assembly.</title>
        <authorList>
            <person name="Smith C."/>
        </authorList>
    </citation>
    <scope>NUCLEOTIDE SEQUENCE [LARGE SCALE GENOMIC DNA]</scope>
    <source>
        <strain evidence="2">EP-1</strain>
        <tissue evidence="2">Whole</tissue>
    </source>
</reference>
<evidence type="ECO:0000256" key="1">
    <source>
        <dbReference type="SAM" id="Phobius"/>
    </source>
</evidence>
<name>A0AAN8XPP2_HALRR</name>
<comment type="caution">
    <text evidence="2">The sequence shown here is derived from an EMBL/GenBank/DDBJ whole genome shotgun (WGS) entry which is preliminary data.</text>
</comment>
<evidence type="ECO:0000313" key="3">
    <source>
        <dbReference type="Proteomes" id="UP001381693"/>
    </source>
</evidence>
<protein>
    <submittedName>
        <fullName evidence="2">Uncharacterized protein</fullName>
    </submittedName>
</protein>
<sequence>EAIITFVLAVFMLATGSIGIRFWNFDNSSSSIRPTVLPKARGLGSMCIVGGFFYLIDAMYSVVIFKTGCS</sequence>
<keyword evidence="3" id="KW-1185">Reference proteome</keyword>
<dbReference type="AlphaFoldDB" id="A0AAN8XPP2"/>
<organism evidence="2 3">
    <name type="scientific">Halocaridina rubra</name>
    <name type="common">Hawaiian red shrimp</name>
    <dbReference type="NCBI Taxonomy" id="373956"/>
    <lineage>
        <taxon>Eukaryota</taxon>
        <taxon>Metazoa</taxon>
        <taxon>Ecdysozoa</taxon>
        <taxon>Arthropoda</taxon>
        <taxon>Crustacea</taxon>
        <taxon>Multicrustacea</taxon>
        <taxon>Malacostraca</taxon>
        <taxon>Eumalacostraca</taxon>
        <taxon>Eucarida</taxon>
        <taxon>Decapoda</taxon>
        <taxon>Pleocyemata</taxon>
        <taxon>Caridea</taxon>
        <taxon>Atyoidea</taxon>
        <taxon>Atyidae</taxon>
        <taxon>Halocaridina</taxon>
    </lineage>
</organism>